<gene>
    <name evidence="14" type="primary">hprK</name>
    <name evidence="17" type="ORF">IAA72_07480</name>
</gene>
<feature type="active site" evidence="14">
    <location>
        <position position="166"/>
    </location>
</feature>
<organism evidence="17 18">
    <name type="scientific">Candidatus Ornithospirochaeta stercoravium</name>
    <dbReference type="NCBI Taxonomy" id="2840897"/>
    <lineage>
        <taxon>Bacteria</taxon>
        <taxon>Pseudomonadati</taxon>
        <taxon>Spirochaetota</taxon>
        <taxon>Spirochaetia</taxon>
        <taxon>Spirochaetales</taxon>
        <taxon>Spirochaetaceae</taxon>
        <taxon>Spirochaetaceae incertae sedis</taxon>
        <taxon>Candidatus Ornithospirochaeta</taxon>
    </lineage>
</organism>
<evidence type="ECO:0000256" key="7">
    <source>
        <dbReference type="ARBA" id="ARBA00022723"/>
    </source>
</evidence>
<evidence type="ECO:0000259" key="16">
    <source>
        <dbReference type="Pfam" id="PF07475"/>
    </source>
</evidence>
<feature type="region of interest" description="Important for the catalytic mechanism of both phosphorylation and dephosphorylation" evidence="14">
    <location>
        <begin position="209"/>
        <end position="218"/>
    </location>
</feature>
<dbReference type="InterPro" id="IPR003755">
    <property type="entry name" value="HPr(Ser)_kin/Pase"/>
</dbReference>
<keyword evidence="5 14" id="KW-0723">Serine/threonine-protein kinase</keyword>
<comment type="miscellaneous">
    <text evidence="14">Both phosphorylation and phosphorolysis are carried out by the same active site and suggest a common mechanism for both reactions.</text>
</comment>
<dbReference type="GO" id="GO:0005524">
    <property type="term" value="F:ATP binding"/>
    <property type="evidence" value="ECO:0007669"/>
    <property type="project" value="UniProtKB-UniRule"/>
</dbReference>
<evidence type="ECO:0000256" key="6">
    <source>
        <dbReference type="ARBA" id="ARBA00022679"/>
    </source>
</evidence>
<dbReference type="HAMAP" id="MF_01249">
    <property type="entry name" value="HPr_kinase"/>
    <property type="match status" value="1"/>
</dbReference>
<dbReference type="GO" id="GO:0000155">
    <property type="term" value="F:phosphorelay sensor kinase activity"/>
    <property type="evidence" value="ECO:0007669"/>
    <property type="project" value="InterPro"/>
</dbReference>
<feature type="binding site" evidence="14">
    <location>
        <begin position="160"/>
        <end position="167"/>
    </location>
    <ligand>
        <name>ATP</name>
        <dbReference type="ChEBI" id="CHEBI:30616"/>
    </ligand>
</feature>
<dbReference type="Pfam" id="PF02603">
    <property type="entry name" value="Hpr_kinase_N"/>
    <property type="match status" value="1"/>
</dbReference>
<reference evidence="17" key="2">
    <citation type="journal article" date="2021" name="PeerJ">
        <title>Extensive microbial diversity within the chicken gut microbiome revealed by metagenomics and culture.</title>
        <authorList>
            <person name="Gilroy R."/>
            <person name="Ravi A."/>
            <person name="Getino M."/>
            <person name="Pursley I."/>
            <person name="Horton D.L."/>
            <person name="Alikhan N.F."/>
            <person name="Baker D."/>
            <person name="Gharbi K."/>
            <person name="Hall N."/>
            <person name="Watson M."/>
            <person name="Adriaenssens E.M."/>
            <person name="Foster-Nyarko E."/>
            <person name="Jarju S."/>
            <person name="Secka A."/>
            <person name="Antonio M."/>
            <person name="Oren A."/>
            <person name="Chaudhuri R.R."/>
            <person name="La Ragione R."/>
            <person name="Hildebrand F."/>
            <person name="Pallen M.J."/>
        </authorList>
    </citation>
    <scope>NUCLEOTIDE SEQUENCE</scope>
    <source>
        <strain evidence="17">14700</strain>
    </source>
</reference>
<comment type="catalytic activity">
    <reaction evidence="1 14">
        <text>[HPr protein]-L-serine + ATP = [HPr protein]-O-phospho-L-serine + ADP + H(+)</text>
        <dbReference type="Rhea" id="RHEA:46600"/>
        <dbReference type="Rhea" id="RHEA-COMP:11602"/>
        <dbReference type="Rhea" id="RHEA-COMP:11603"/>
        <dbReference type="ChEBI" id="CHEBI:15378"/>
        <dbReference type="ChEBI" id="CHEBI:29999"/>
        <dbReference type="ChEBI" id="CHEBI:30616"/>
        <dbReference type="ChEBI" id="CHEBI:83421"/>
        <dbReference type="ChEBI" id="CHEBI:456216"/>
    </reaction>
</comment>
<dbReference type="GO" id="GO:0006109">
    <property type="term" value="P:regulation of carbohydrate metabolic process"/>
    <property type="evidence" value="ECO:0007669"/>
    <property type="project" value="UniProtKB-UniRule"/>
</dbReference>
<evidence type="ECO:0000313" key="18">
    <source>
        <dbReference type="Proteomes" id="UP000810292"/>
    </source>
</evidence>
<dbReference type="SUPFAM" id="SSF53795">
    <property type="entry name" value="PEP carboxykinase-like"/>
    <property type="match status" value="1"/>
</dbReference>
<comment type="catalytic activity">
    <reaction evidence="13 14">
        <text>[HPr protein]-O-phospho-L-serine + phosphate + H(+) = [HPr protein]-L-serine + diphosphate</text>
        <dbReference type="Rhea" id="RHEA:46604"/>
        <dbReference type="Rhea" id="RHEA-COMP:11602"/>
        <dbReference type="Rhea" id="RHEA-COMP:11603"/>
        <dbReference type="ChEBI" id="CHEBI:15378"/>
        <dbReference type="ChEBI" id="CHEBI:29999"/>
        <dbReference type="ChEBI" id="CHEBI:33019"/>
        <dbReference type="ChEBI" id="CHEBI:43474"/>
        <dbReference type="ChEBI" id="CHEBI:83421"/>
    </reaction>
</comment>
<feature type="active site" evidence="14">
    <location>
        <position position="145"/>
    </location>
</feature>
<dbReference type="InterPro" id="IPR027417">
    <property type="entry name" value="P-loop_NTPase"/>
</dbReference>
<dbReference type="Pfam" id="PF07475">
    <property type="entry name" value="Hpr_kinase_C"/>
    <property type="match status" value="1"/>
</dbReference>
<dbReference type="InterPro" id="IPR011104">
    <property type="entry name" value="Hpr_kin/Pase_C"/>
</dbReference>
<dbReference type="Proteomes" id="UP000810292">
    <property type="component" value="Unassembled WGS sequence"/>
</dbReference>
<protein>
    <recommendedName>
        <fullName evidence="14">HPr kinase/phosphorylase</fullName>
        <shortName evidence="14">HPrK/P</shortName>
        <ecNumber evidence="14">2.7.11.-</ecNumber>
        <ecNumber evidence="14">2.7.4.-</ecNumber>
    </recommendedName>
    <alternativeName>
        <fullName evidence="14">HPr(Ser) kinase/phosphorylase</fullName>
    </alternativeName>
</protein>
<feature type="binding site" evidence="14">
    <location>
        <position position="167"/>
    </location>
    <ligand>
        <name>Mg(2+)</name>
        <dbReference type="ChEBI" id="CHEBI:18420"/>
    </ligand>
</feature>
<dbReference type="CDD" id="cd01918">
    <property type="entry name" value="HprK_C"/>
    <property type="match status" value="1"/>
</dbReference>
<keyword evidence="7 14" id="KW-0479">Metal-binding</keyword>
<sequence length="335" mass="37415">MREFTVLDLLDLDLREHNHLQLKCIAGRSGLSRTIKNSKISRPGLALTGYFEDFSGSSIQLIGRAEQSYIEMLEKKNEYENIERIFSYEPPCIVFIGGYKPSEHFVELAEKNATAILSTPLESSDFSRRLYSQLDEVFAATMTIHGVLVDVYGIGVLITGDSGVGKSETALELIERGHRLISDDTVKLKNISDTFLIGTGENPLLAHHMEIRGLGIINIANLFGIGAIREKKHVQLSVVLENWESGKQYDRIGDSLTDTYLGITIPKLVLPVRPGRNVPILIETAAGNERMKKLGYYSSKEFDQNVLKWLESEAARKMYFNSDEILSGGDGEIDQ</sequence>
<keyword evidence="11 14" id="KW-0460">Magnesium</keyword>
<accession>A0A9D9NDP0</accession>
<dbReference type="EMBL" id="JADIMF010000122">
    <property type="protein sequence ID" value="MBO8469609.1"/>
    <property type="molecule type" value="Genomic_DNA"/>
</dbReference>
<keyword evidence="6 14" id="KW-0808">Transferase</keyword>
<dbReference type="InterPro" id="IPR011126">
    <property type="entry name" value="Hpr_kin/Pase_Hpr_N"/>
</dbReference>
<evidence type="ECO:0000256" key="5">
    <source>
        <dbReference type="ARBA" id="ARBA00022527"/>
    </source>
</evidence>
<evidence type="ECO:0000256" key="14">
    <source>
        <dbReference type="HAMAP-Rule" id="MF_01249"/>
    </source>
</evidence>
<dbReference type="PANTHER" id="PTHR30305:SF1">
    <property type="entry name" value="HPR KINASE_PHOSPHORYLASE"/>
    <property type="match status" value="1"/>
</dbReference>
<evidence type="ECO:0000256" key="11">
    <source>
        <dbReference type="ARBA" id="ARBA00022842"/>
    </source>
</evidence>
<dbReference type="Gene3D" id="3.40.50.300">
    <property type="entry name" value="P-loop containing nucleotide triphosphate hydrolases"/>
    <property type="match status" value="1"/>
</dbReference>
<comment type="cofactor">
    <cofactor evidence="2 14">
        <name>Mg(2+)</name>
        <dbReference type="ChEBI" id="CHEBI:18420"/>
    </cofactor>
</comment>
<feature type="binding site" evidence="14">
    <location>
        <position position="210"/>
    </location>
    <ligand>
        <name>Mg(2+)</name>
        <dbReference type="ChEBI" id="CHEBI:18420"/>
    </ligand>
</feature>
<dbReference type="SUPFAM" id="SSF75138">
    <property type="entry name" value="HprK N-terminal domain-like"/>
    <property type="match status" value="1"/>
</dbReference>
<evidence type="ECO:0000256" key="4">
    <source>
        <dbReference type="ARBA" id="ARBA00011643"/>
    </source>
</evidence>
<proteinExistence type="inferred from homology"/>
<evidence type="ECO:0000256" key="13">
    <source>
        <dbReference type="ARBA" id="ARBA00047657"/>
    </source>
</evidence>
<evidence type="ECO:0000256" key="2">
    <source>
        <dbReference type="ARBA" id="ARBA00001946"/>
    </source>
</evidence>
<comment type="subunit">
    <text evidence="4 14">Homohexamer.</text>
</comment>
<dbReference type="EC" id="2.7.4.-" evidence="14"/>
<reference evidence="17" key="1">
    <citation type="submission" date="2020-10" db="EMBL/GenBank/DDBJ databases">
        <authorList>
            <person name="Gilroy R."/>
        </authorList>
    </citation>
    <scope>NUCLEOTIDE SEQUENCE</scope>
    <source>
        <strain evidence="17">14700</strain>
    </source>
</reference>
<evidence type="ECO:0000256" key="10">
    <source>
        <dbReference type="ARBA" id="ARBA00022840"/>
    </source>
</evidence>
<name>A0A9D9NDP0_9SPIO</name>
<evidence type="ECO:0000313" key="17">
    <source>
        <dbReference type="EMBL" id="MBO8469609.1"/>
    </source>
</evidence>
<keyword evidence="12 14" id="KW-0511">Multifunctional enzyme</keyword>
<feature type="active site" description="Proton acceptor; for phosphorylation activity. Proton donor; for dephosphorylation activity" evidence="14">
    <location>
        <position position="184"/>
    </location>
</feature>
<evidence type="ECO:0000256" key="8">
    <source>
        <dbReference type="ARBA" id="ARBA00022741"/>
    </source>
</evidence>
<keyword evidence="10 14" id="KW-0067">ATP-binding</keyword>
<comment type="similarity">
    <text evidence="3 14">Belongs to the HPrK/P family.</text>
</comment>
<keyword evidence="8 14" id="KW-0547">Nucleotide-binding</keyword>
<feature type="active site" evidence="14">
    <location>
        <position position="251"/>
    </location>
</feature>
<dbReference type="Gene3D" id="3.40.1390.20">
    <property type="entry name" value="HprK N-terminal domain-like"/>
    <property type="match status" value="1"/>
</dbReference>
<evidence type="ECO:0000256" key="1">
    <source>
        <dbReference type="ARBA" id="ARBA00001120"/>
    </source>
</evidence>
<feature type="region of interest" description="Important for the catalytic mechanism of dephosphorylation" evidence="14">
    <location>
        <begin position="271"/>
        <end position="276"/>
    </location>
</feature>
<comment type="domain">
    <text evidence="14">The Walker A ATP-binding motif also binds Pi and PPi.</text>
</comment>
<evidence type="ECO:0000259" key="15">
    <source>
        <dbReference type="Pfam" id="PF02603"/>
    </source>
</evidence>
<keyword evidence="9 14" id="KW-0418">Kinase</keyword>
<evidence type="ECO:0000256" key="3">
    <source>
        <dbReference type="ARBA" id="ARBA00006883"/>
    </source>
</evidence>
<dbReference type="AlphaFoldDB" id="A0A9D9NDP0"/>
<dbReference type="FunFam" id="3.40.50.300:FF:000174">
    <property type="entry name" value="HPr kinase/phosphorylase"/>
    <property type="match status" value="1"/>
</dbReference>
<evidence type="ECO:0000256" key="12">
    <source>
        <dbReference type="ARBA" id="ARBA00023268"/>
    </source>
</evidence>
<dbReference type="EC" id="2.7.11.-" evidence="14"/>
<dbReference type="GO" id="GO:0004674">
    <property type="term" value="F:protein serine/threonine kinase activity"/>
    <property type="evidence" value="ECO:0007669"/>
    <property type="project" value="UniProtKB-KW"/>
</dbReference>
<dbReference type="PANTHER" id="PTHR30305">
    <property type="entry name" value="PROTEIN YJDM-RELATED"/>
    <property type="match status" value="1"/>
</dbReference>
<dbReference type="GO" id="GO:0004712">
    <property type="term" value="F:protein serine/threonine/tyrosine kinase activity"/>
    <property type="evidence" value="ECO:0007669"/>
    <property type="project" value="UniProtKB-UniRule"/>
</dbReference>
<dbReference type="InterPro" id="IPR028979">
    <property type="entry name" value="Ser_kin/Pase_Hpr-like_N_sf"/>
</dbReference>
<feature type="domain" description="HPr(Ser) kinase/phosphorylase N-terminal" evidence="15">
    <location>
        <begin position="14"/>
        <end position="132"/>
    </location>
</feature>
<feature type="domain" description="HPr kinase/phosphorylase C-terminal" evidence="16">
    <location>
        <begin position="138"/>
        <end position="305"/>
    </location>
</feature>
<evidence type="ECO:0000256" key="9">
    <source>
        <dbReference type="ARBA" id="ARBA00022777"/>
    </source>
</evidence>
<comment type="function">
    <text evidence="14">Catalyzes the ATP- as well as the pyrophosphate-dependent phosphorylation of a specific serine residue in HPr, a phosphocarrier protein of the phosphoenolpyruvate-dependent sugar phosphotransferase system (PTS). HprK/P also catalyzes the pyrophosphate-producing, inorganic phosphate-dependent dephosphorylation (phosphorolysis) of seryl-phosphorylated HPr (P-Ser-HPr).</text>
</comment>
<dbReference type="NCBIfam" id="TIGR00679">
    <property type="entry name" value="hpr-ser"/>
    <property type="match status" value="1"/>
</dbReference>
<comment type="caution">
    <text evidence="17">The sequence shown here is derived from an EMBL/GenBank/DDBJ whole genome shotgun (WGS) entry which is preliminary data.</text>
</comment>
<dbReference type="GO" id="GO:0000287">
    <property type="term" value="F:magnesium ion binding"/>
    <property type="evidence" value="ECO:0007669"/>
    <property type="project" value="UniProtKB-UniRule"/>
</dbReference>